<proteinExistence type="predicted"/>
<keyword evidence="2" id="KW-1133">Transmembrane helix</keyword>
<feature type="transmembrane region" description="Helical" evidence="2">
    <location>
        <begin position="6"/>
        <end position="27"/>
    </location>
</feature>
<keyword evidence="2" id="KW-0812">Transmembrane</keyword>
<sequence length="79" mass="9087">MIKFLLIIFILGYIFFKGLGFFIRMILGGSSMNQFGNQQQSSSQKPKNGNVNVDYIPKDQKPKKENFKGGEYVDFEEVK</sequence>
<dbReference type="KEGG" id="fuv:JR347_05970"/>
<keyword evidence="4" id="KW-1185">Reference proteome</keyword>
<evidence type="ECO:0000256" key="1">
    <source>
        <dbReference type="SAM" id="MobiDB-lite"/>
    </source>
</evidence>
<accession>A0A974WHH2</accession>
<dbReference type="RefSeq" id="WP_205723137.1">
    <property type="nucleotide sequence ID" value="NZ_CP070608.1"/>
</dbReference>
<name>A0A974WHH2_9BACT</name>
<evidence type="ECO:0000313" key="3">
    <source>
        <dbReference type="EMBL" id="QSE98623.1"/>
    </source>
</evidence>
<evidence type="ECO:0000313" key="4">
    <source>
        <dbReference type="Proteomes" id="UP000662783"/>
    </source>
</evidence>
<dbReference type="EMBL" id="CP070608">
    <property type="protein sequence ID" value="QSE98623.1"/>
    <property type="molecule type" value="Genomic_DNA"/>
</dbReference>
<reference evidence="3" key="1">
    <citation type="submission" date="2021-02" db="EMBL/GenBank/DDBJ databases">
        <title>Fulvivirga sp. S481 isolated from sea water.</title>
        <authorList>
            <person name="Bae S.S."/>
            <person name="Baek K."/>
        </authorList>
    </citation>
    <scope>NUCLEOTIDE SEQUENCE</scope>
    <source>
        <strain evidence="3">S481</strain>
    </source>
</reference>
<gene>
    <name evidence="3" type="ORF">JR347_05970</name>
</gene>
<feature type="compositionally biased region" description="Low complexity" evidence="1">
    <location>
        <begin position="35"/>
        <end position="44"/>
    </location>
</feature>
<dbReference type="AlphaFoldDB" id="A0A974WHH2"/>
<feature type="region of interest" description="Disordered" evidence="1">
    <location>
        <begin position="35"/>
        <end position="66"/>
    </location>
</feature>
<feature type="compositionally biased region" description="Basic and acidic residues" evidence="1">
    <location>
        <begin position="56"/>
        <end position="66"/>
    </location>
</feature>
<evidence type="ECO:0000256" key="2">
    <source>
        <dbReference type="SAM" id="Phobius"/>
    </source>
</evidence>
<dbReference type="Proteomes" id="UP000662783">
    <property type="component" value="Chromosome"/>
</dbReference>
<organism evidence="3 4">
    <name type="scientific">Fulvivirga lutea</name>
    <dbReference type="NCBI Taxonomy" id="2810512"/>
    <lineage>
        <taxon>Bacteria</taxon>
        <taxon>Pseudomonadati</taxon>
        <taxon>Bacteroidota</taxon>
        <taxon>Cytophagia</taxon>
        <taxon>Cytophagales</taxon>
        <taxon>Fulvivirgaceae</taxon>
        <taxon>Fulvivirga</taxon>
    </lineage>
</organism>
<protein>
    <submittedName>
        <fullName evidence="3">DUF4834 domain-containing protein</fullName>
    </submittedName>
</protein>
<keyword evidence="2" id="KW-0472">Membrane</keyword>